<dbReference type="EMBL" id="LNQE01000433">
    <property type="protein sequence ID" value="KUG26594.1"/>
    <property type="molecule type" value="Genomic_DNA"/>
</dbReference>
<reference evidence="1" key="1">
    <citation type="journal article" date="2015" name="Proc. Natl. Acad. Sci. U.S.A.">
        <title>Networks of energetic and metabolic interactions define dynamics in microbial communities.</title>
        <authorList>
            <person name="Embree M."/>
            <person name="Liu J.K."/>
            <person name="Al-Bassam M.M."/>
            <person name="Zengler K."/>
        </authorList>
    </citation>
    <scope>NUCLEOTIDE SEQUENCE</scope>
</reference>
<organism evidence="1">
    <name type="scientific">hydrocarbon metagenome</name>
    <dbReference type="NCBI Taxonomy" id="938273"/>
    <lineage>
        <taxon>unclassified sequences</taxon>
        <taxon>metagenomes</taxon>
        <taxon>ecological metagenomes</taxon>
    </lineage>
</organism>
<comment type="caution">
    <text evidence="1">The sequence shown here is derived from an EMBL/GenBank/DDBJ whole genome shotgun (WGS) entry which is preliminary data.</text>
</comment>
<gene>
    <name evidence="1" type="ORF">ASZ90_003558</name>
</gene>
<sequence>MYTRGNFSAFNALLASSLPMNLISFNRFKSLTGVEAKVG</sequence>
<protein>
    <submittedName>
        <fullName evidence="1">Uncharacterized protein</fullName>
    </submittedName>
</protein>
<dbReference type="AlphaFoldDB" id="A0A0W8G0P4"/>
<evidence type="ECO:0000313" key="1">
    <source>
        <dbReference type="EMBL" id="KUG26594.1"/>
    </source>
</evidence>
<proteinExistence type="predicted"/>
<name>A0A0W8G0P4_9ZZZZ</name>
<accession>A0A0W8G0P4</accession>